<dbReference type="Proteomes" id="UP000515154">
    <property type="component" value="Linkage group LG10"/>
</dbReference>
<accession>A0A7E6F794</accession>
<reference evidence="2" key="1">
    <citation type="submission" date="2025-08" db="UniProtKB">
        <authorList>
            <consortium name="RefSeq"/>
        </authorList>
    </citation>
    <scope>IDENTIFICATION</scope>
</reference>
<dbReference type="AlphaFoldDB" id="A0A7E6F794"/>
<keyword evidence="1" id="KW-1185">Reference proteome</keyword>
<organism evidence="1 2">
    <name type="scientific">Octopus sinensis</name>
    <name type="common">East Asian common octopus</name>
    <dbReference type="NCBI Taxonomy" id="2607531"/>
    <lineage>
        <taxon>Eukaryota</taxon>
        <taxon>Metazoa</taxon>
        <taxon>Spiralia</taxon>
        <taxon>Lophotrochozoa</taxon>
        <taxon>Mollusca</taxon>
        <taxon>Cephalopoda</taxon>
        <taxon>Coleoidea</taxon>
        <taxon>Octopodiformes</taxon>
        <taxon>Octopoda</taxon>
        <taxon>Incirrata</taxon>
        <taxon>Octopodidae</taxon>
        <taxon>Octopus</taxon>
    </lineage>
</organism>
<sequence length="156" mass="18040">MFVSPVERKNYMFSGEEPTTNKEIMDSPVAKVSKRVTDAPSIQTEQPKKEKKCFALAAGGGTRLLSTNKCDFMKYSEMMQINDNVVKIQPAEKLLLEEKRKTIIFKTYCFQKRKIEKITEEKIEKCLKPIWSDVVYLTRGKKFGTVEVRFTNKEIA</sequence>
<evidence type="ECO:0000313" key="1">
    <source>
        <dbReference type="Proteomes" id="UP000515154"/>
    </source>
</evidence>
<dbReference type="KEGG" id="osn:118765212"/>
<proteinExistence type="predicted"/>
<name>A0A7E6F794_9MOLL</name>
<dbReference type="RefSeq" id="XP_036362832.1">
    <property type="nucleotide sequence ID" value="XM_036506939.1"/>
</dbReference>
<protein>
    <submittedName>
        <fullName evidence="2">Uncharacterized protein LOC118765212</fullName>
    </submittedName>
</protein>
<gene>
    <name evidence="2" type="primary">LOC118765212</name>
</gene>
<evidence type="ECO:0000313" key="2">
    <source>
        <dbReference type="RefSeq" id="XP_036362832.1"/>
    </source>
</evidence>